<proteinExistence type="inferred from homology"/>
<dbReference type="Proteomes" id="UP001632038">
    <property type="component" value="Unassembled WGS sequence"/>
</dbReference>
<dbReference type="EMBL" id="JAVIJP010000066">
    <property type="protein sequence ID" value="KAL3620195.1"/>
    <property type="molecule type" value="Genomic_DNA"/>
</dbReference>
<dbReference type="Pfam" id="PF11250">
    <property type="entry name" value="FAF"/>
    <property type="match status" value="1"/>
</dbReference>
<feature type="compositionally biased region" description="Basic and acidic residues" evidence="2">
    <location>
        <begin position="213"/>
        <end position="223"/>
    </location>
</feature>
<evidence type="ECO:0000313" key="4">
    <source>
        <dbReference type="EMBL" id="KAL3620195.1"/>
    </source>
</evidence>
<dbReference type="InterPro" id="IPR046431">
    <property type="entry name" value="FAF_dom"/>
</dbReference>
<evidence type="ECO:0000313" key="5">
    <source>
        <dbReference type="Proteomes" id="UP001632038"/>
    </source>
</evidence>
<dbReference type="AlphaFoldDB" id="A0ABD3BRW6"/>
<evidence type="ECO:0000256" key="1">
    <source>
        <dbReference type="ARBA" id="ARBA00008690"/>
    </source>
</evidence>
<evidence type="ECO:0000259" key="3">
    <source>
        <dbReference type="Pfam" id="PF11250"/>
    </source>
</evidence>
<accession>A0ABD3BRW6</accession>
<feature type="compositionally biased region" description="Acidic residues" evidence="2">
    <location>
        <begin position="191"/>
        <end position="212"/>
    </location>
</feature>
<keyword evidence="5" id="KW-1185">Reference proteome</keyword>
<feature type="region of interest" description="Disordered" evidence="2">
    <location>
        <begin position="36"/>
        <end position="59"/>
    </location>
</feature>
<feature type="compositionally biased region" description="Low complexity" evidence="2">
    <location>
        <begin position="40"/>
        <end position="49"/>
    </location>
</feature>
<feature type="domain" description="FAF" evidence="3">
    <location>
        <begin position="137"/>
        <end position="188"/>
    </location>
</feature>
<feature type="region of interest" description="Disordered" evidence="2">
    <location>
        <begin position="189"/>
        <end position="223"/>
    </location>
</feature>
<sequence>MAVDHIKIVNPLSQNPWDQSPCTETFSDQLQHLKENNHNSSSSFSTMFSGDENGNSKNESFPKKQFMHSDSFSSVNSDNLSICTEGLGIESFDYVDDLLKDDCQVQEEREKPSFTRIRSVSETRWDESKRSRRCRGDFPPPISSIGKCGKPFVSFKSYRQDGRFILKEIRVPELLHACRENGRLRLRLIQSDDDDDDDDDDVDDDRAIEENVEEKNEDNGKIK</sequence>
<gene>
    <name evidence="4" type="ORF">CASFOL_035107</name>
</gene>
<dbReference type="PANTHER" id="PTHR33155">
    <property type="entry name" value="FANTASTIC FOUR-LIKE PROTEIN (DUF3049)"/>
    <property type="match status" value="1"/>
</dbReference>
<comment type="caution">
    <text evidence="4">The sequence shown here is derived from an EMBL/GenBank/DDBJ whole genome shotgun (WGS) entry which is preliminary data.</text>
</comment>
<reference evidence="5" key="1">
    <citation type="journal article" date="2024" name="IScience">
        <title>Strigolactones Initiate the Formation of Haustorium-like Structures in Castilleja.</title>
        <authorList>
            <person name="Buerger M."/>
            <person name="Peterson D."/>
            <person name="Chory J."/>
        </authorList>
    </citation>
    <scope>NUCLEOTIDE SEQUENCE [LARGE SCALE GENOMIC DNA]</scope>
</reference>
<dbReference type="PANTHER" id="PTHR33155:SF9">
    <property type="entry name" value="FANTASTIC FOUR-LIKE PROTEIN (DUF3049)"/>
    <property type="match status" value="1"/>
</dbReference>
<comment type="similarity">
    <text evidence="1">Belongs to the fantastic four family.</text>
</comment>
<dbReference type="InterPro" id="IPR021410">
    <property type="entry name" value="FAF"/>
</dbReference>
<evidence type="ECO:0000256" key="2">
    <source>
        <dbReference type="SAM" id="MobiDB-lite"/>
    </source>
</evidence>
<protein>
    <recommendedName>
        <fullName evidence="3">FAF domain-containing protein</fullName>
    </recommendedName>
</protein>
<organism evidence="4 5">
    <name type="scientific">Castilleja foliolosa</name>
    <dbReference type="NCBI Taxonomy" id="1961234"/>
    <lineage>
        <taxon>Eukaryota</taxon>
        <taxon>Viridiplantae</taxon>
        <taxon>Streptophyta</taxon>
        <taxon>Embryophyta</taxon>
        <taxon>Tracheophyta</taxon>
        <taxon>Spermatophyta</taxon>
        <taxon>Magnoliopsida</taxon>
        <taxon>eudicotyledons</taxon>
        <taxon>Gunneridae</taxon>
        <taxon>Pentapetalae</taxon>
        <taxon>asterids</taxon>
        <taxon>lamiids</taxon>
        <taxon>Lamiales</taxon>
        <taxon>Orobanchaceae</taxon>
        <taxon>Pedicularideae</taxon>
        <taxon>Castillejinae</taxon>
        <taxon>Castilleja</taxon>
    </lineage>
</organism>
<name>A0ABD3BRW6_9LAMI</name>